<dbReference type="Gene3D" id="1.20.5.4130">
    <property type="match status" value="1"/>
</dbReference>
<evidence type="ECO:0000313" key="2">
    <source>
        <dbReference type="Proteomes" id="UP001567538"/>
    </source>
</evidence>
<keyword evidence="2" id="KW-1185">Reference proteome</keyword>
<dbReference type="AlphaFoldDB" id="A0ABD1H5T7"/>
<gene>
    <name evidence="1" type="ORF">AAHA92_19572</name>
</gene>
<reference evidence="1 2" key="1">
    <citation type="submission" date="2024-06" db="EMBL/GenBank/DDBJ databases">
        <title>A chromosome level genome sequence of Diviner's sage (Salvia divinorum).</title>
        <authorList>
            <person name="Ford S.A."/>
            <person name="Ro D.-K."/>
            <person name="Ness R.W."/>
            <person name="Phillips M.A."/>
        </authorList>
    </citation>
    <scope>NUCLEOTIDE SEQUENCE [LARGE SCALE GENOMIC DNA]</scope>
    <source>
        <strain evidence="1">SAF-2024a</strain>
        <tissue evidence="1">Leaf</tissue>
    </source>
</reference>
<proteinExistence type="predicted"/>
<name>A0ABD1H5T7_SALDI</name>
<organism evidence="1 2">
    <name type="scientific">Salvia divinorum</name>
    <name type="common">Maria pastora</name>
    <name type="synonym">Diviner's sage</name>
    <dbReference type="NCBI Taxonomy" id="28513"/>
    <lineage>
        <taxon>Eukaryota</taxon>
        <taxon>Viridiplantae</taxon>
        <taxon>Streptophyta</taxon>
        <taxon>Embryophyta</taxon>
        <taxon>Tracheophyta</taxon>
        <taxon>Spermatophyta</taxon>
        <taxon>Magnoliopsida</taxon>
        <taxon>eudicotyledons</taxon>
        <taxon>Gunneridae</taxon>
        <taxon>Pentapetalae</taxon>
        <taxon>asterids</taxon>
        <taxon>lamiids</taxon>
        <taxon>Lamiales</taxon>
        <taxon>Lamiaceae</taxon>
        <taxon>Nepetoideae</taxon>
        <taxon>Mentheae</taxon>
        <taxon>Salviinae</taxon>
        <taxon>Salvia</taxon>
        <taxon>Salvia subgen. Calosphace</taxon>
    </lineage>
</organism>
<dbReference type="EMBL" id="JBEAFC010000007">
    <property type="protein sequence ID" value="KAL1551772.1"/>
    <property type="molecule type" value="Genomic_DNA"/>
</dbReference>
<accession>A0ABD1H5T7</accession>
<protein>
    <submittedName>
        <fullName evidence="1">Late blight resistance protein R1A-10</fullName>
    </submittedName>
</protein>
<sequence length="162" mass="18035">MAAYAALVSVMNIIDTLHKHPHSPISLHPEQVESVTEKVTFLEEFLEVYNPRLDYSKEADPLESRIADAAYAAEDIIESCIVDQITSDGEKIDSDSLYEALEKVIGDMDVIKNEAMEIKQTLGVHTTKSMPSDSSKFFLIAKESVMVGADELLLEMKDKRDG</sequence>
<dbReference type="Proteomes" id="UP001567538">
    <property type="component" value="Unassembled WGS sequence"/>
</dbReference>
<comment type="caution">
    <text evidence="1">The sequence shown here is derived from an EMBL/GenBank/DDBJ whole genome shotgun (WGS) entry which is preliminary data.</text>
</comment>
<evidence type="ECO:0000313" key="1">
    <source>
        <dbReference type="EMBL" id="KAL1551772.1"/>
    </source>
</evidence>